<evidence type="ECO:0000313" key="4">
    <source>
        <dbReference type="Proteomes" id="UP001303222"/>
    </source>
</evidence>
<dbReference type="Proteomes" id="UP001303222">
    <property type="component" value="Unassembled WGS sequence"/>
</dbReference>
<keyword evidence="4" id="KW-1185">Reference proteome</keyword>
<sequence>MSSGCPHKRLYEAAQQRRIERLLREQEEQRRREEDLEAANSLILLRAGFGEFGLWGNVPGNVAAQLPAFAQRAPGLVWGMSDTTGHGHGQTHGHGRLASSAPARLDTLAAVAASSEPLPLAQENRPLQGRTNGSTAATESARAPSPEGLRRSRAPSSEGPN</sequence>
<dbReference type="AlphaFoldDB" id="A0AAN6SBY5"/>
<accession>A0AAN6SBY5</accession>
<comment type="caution">
    <text evidence="3">The sequence shown here is derived from an EMBL/GenBank/DDBJ whole genome shotgun (WGS) entry which is preliminary data.</text>
</comment>
<evidence type="ECO:0000256" key="1">
    <source>
        <dbReference type="SAM" id="Coils"/>
    </source>
</evidence>
<name>A0AAN6SBY5_9PEZI</name>
<reference evidence="3" key="2">
    <citation type="submission" date="2023-06" db="EMBL/GenBank/DDBJ databases">
        <authorList>
            <consortium name="Lawrence Berkeley National Laboratory"/>
            <person name="Mondo S.J."/>
            <person name="Hensen N."/>
            <person name="Bonometti L."/>
            <person name="Westerberg I."/>
            <person name="Brannstrom I.O."/>
            <person name="Guillou S."/>
            <person name="Cros-Aarteil S."/>
            <person name="Calhoun S."/>
            <person name="Haridas S."/>
            <person name="Kuo A."/>
            <person name="Pangilinan J."/>
            <person name="Riley R."/>
            <person name="Labutti K."/>
            <person name="Andreopoulos B."/>
            <person name="Lipzen A."/>
            <person name="Chen C."/>
            <person name="Yanf M."/>
            <person name="Daum C."/>
            <person name="Ng V."/>
            <person name="Clum A."/>
            <person name="Steindorff A."/>
            <person name="Ohm R."/>
            <person name="Martin F."/>
            <person name="Silar P."/>
            <person name="Natvig D."/>
            <person name="Lalanne C."/>
            <person name="Gautier V."/>
            <person name="Ament-Velasquez S.L."/>
            <person name="Kruys A."/>
            <person name="Hutchinson M.I."/>
            <person name="Powell A.J."/>
            <person name="Barry K."/>
            <person name="Miller A.N."/>
            <person name="Grigoriev I.V."/>
            <person name="Debuchy R."/>
            <person name="Gladieux P."/>
            <person name="Thoren M.H."/>
            <person name="Johannesson H."/>
        </authorList>
    </citation>
    <scope>NUCLEOTIDE SEQUENCE</scope>
    <source>
        <strain evidence="3">CBS 626.80</strain>
    </source>
</reference>
<proteinExistence type="predicted"/>
<evidence type="ECO:0000313" key="3">
    <source>
        <dbReference type="EMBL" id="KAK3947316.1"/>
    </source>
</evidence>
<feature type="region of interest" description="Disordered" evidence="2">
    <location>
        <begin position="115"/>
        <end position="161"/>
    </location>
</feature>
<feature type="coiled-coil region" evidence="1">
    <location>
        <begin position="12"/>
        <end position="39"/>
    </location>
</feature>
<reference evidence="3" key="1">
    <citation type="journal article" date="2023" name="Mol. Phylogenet. Evol.">
        <title>Genome-scale phylogeny and comparative genomics of the fungal order Sordariales.</title>
        <authorList>
            <person name="Hensen N."/>
            <person name="Bonometti L."/>
            <person name="Westerberg I."/>
            <person name="Brannstrom I.O."/>
            <person name="Guillou S."/>
            <person name="Cros-Aarteil S."/>
            <person name="Calhoun S."/>
            <person name="Haridas S."/>
            <person name="Kuo A."/>
            <person name="Mondo S."/>
            <person name="Pangilinan J."/>
            <person name="Riley R."/>
            <person name="LaButti K."/>
            <person name="Andreopoulos B."/>
            <person name="Lipzen A."/>
            <person name="Chen C."/>
            <person name="Yan M."/>
            <person name="Daum C."/>
            <person name="Ng V."/>
            <person name="Clum A."/>
            <person name="Steindorff A."/>
            <person name="Ohm R.A."/>
            <person name="Martin F."/>
            <person name="Silar P."/>
            <person name="Natvig D.O."/>
            <person name="Lalanne C."/>
            <person name="Gautier V."/>
            <person name="Ament-Velasquez S.L."/>
            <person name="Kruys A."/>
            <person name="Hutchinson M.I."/>
            <person name="Powell A.J."/>
            <person name="Barry K."/>
            <person name="Miller A.N."/>
            <person name="Grigoriev I.V."/>
            <person name="Debuchy R."/>
            <person name="Gladieux P."/>
            <person name="Hiltunen Thoren M."/>
            <person name="Johannesson H."/>
        </authorList>
    </citation>
    <scope>NUCLEOTIDE SEQUENCE</scope>
    <source>
        <strain evidence="3">CBS 626.80</strain>
    </source>
</reference>
<gene>
    <name evidence="3" type="ORF">QBC32DRAFT_318976</name>
</gene>
<dbReference type="EMBL" id="MU859373">
    <property type="protein sequence ID" value="KAK3947316.1"/>
    <property type="molecule type" value="Genomic_DNA"/>
</dbReference>
<keyword evidence="1" id="KW-0175">Coiled coil</keyword>
<protein>
    <submittedName>
        <fullName evidence="3">Uncharacterized protein</fullName>
    </submittedName>
</protein>
<feature type="compositionally biased region" description="Polar residues" evidence="2">
    <location>
        <begin position="129"/>
        <end position="138"/>
    </location>
</feature>
<organism evidence="3 4">
    <name type="scientific">Pseudoneurospora amorphoporcata</name>
    <dbReference type="NCBI Taxonomy" id="241081"/>
    <lineage>
        <taxon>Eukaryota</taxon>
        <taxon>Fungi</taxon>
        <taxon>Dikarya</taxon>
        <taxon>Ascomycota</taxon>
        <taxon>Pezizomycotina</taxon>
        <taxon>Sordariomycetes</taxon>
        <taxon>Sordariomycetidae</taxon>
        <taxon>Sordariales</taxon>
        <taxon>Sordariaceae</taxon>
        <taxon>Pseudoneurospora</taxon>
    </lineage>
</organism>
<evidence type="ECO:0000256" key="2">
    <source>
        <dbReference type="SAM" id="MobiDB-lite"/>
    </source>
</evidence>